<feature type="compositionally biased region" description="Basic and acidic residues" evidence="1">
    <location>
        <begin position="186"/>
        <end position="197"/>
    </location>
</feature>
<evidence type="ECO:0000256" key="1">
    <source>
        <dbReference type="SAM" id="MobiDB-lite"/>
    </source>
</evidence>
<proteinExistence type="predicted"/>
<feature type="compositionally biased region" description="Gly residues" evidence="1">
    <location>
        <begin position="245"/>
        <end position="264"/>
    </location>
</feature>
<organism evidence="2 3">
    <name type="scientific">Anopheles maculatus</name>
    <dbReference type="NCBI Taxonomy" id="74869"/>
    <lineage>
        <taxon>Eukaryota</taxon>
        <taxon>Metazoa</taxon>
        <taxon>Ecdysozoa</taxon>
        <taxon>Arthropoda</taxon>
        <taxon>Hexapoda</taxon>
        <taxon>Insecta</taxon>
        <taxon>Pterygota</taxon>
        <taxon>Neoptera</taxon>
        <taxon>Endopterygota</taxon>
        <taxon>Diptera</taxon>
        <taxon>Nematocera</taxon>
        <taxon>Culicoidea</taxon>
        <taxon>Culicidae</taxon>
        <taxon>Anophelinae</taxon>
        <taxon>Anopheles</taxon>
        <taxon>Anopheles maculatus group</taxon>
    </lineage>
</organism>
<reference evidence="3" key="1">
    <citation type="submission" date="2013-09" db="EMBL/GenBank/DDBJ databases">
        <title>The Genome Sequence of Anopheles maculatus species B.</title>
        <authorList>
            <consortium name="The Broad Institute Genomics Platform"/>
            <person name="Neafsey D.E."/>
            <person name="Besansky N."/>
            <person name="Howell P."/>
            <person name="Walton C."/>
            <person name="Young S.K."/>
            <person name="Zeng Q."/>
            <person name="Gargeya S."/>
            <person name="Fitzgerald M."/>
            <person name="Haas B."/>
            <person name="Abouelleil A."/>
            <person name="Allen A.W."/>
            <person name="Alvarado L."/>
            <person name="Arachchi H.M."/>
            <person name="Berlin A.M."/>
            <person name="Chapman S.B."/>
            <person name="Gainer-Dewar J."/>
            <person name="Goldberg J."/>
            <person name="Griggs A."/>
            <person name="Gujja S."/>
            <person name="Hansen M."/>
            <person name="Howarth C."/>
            <person name="Imamovic A."/>
            <person name="Ireland A."/>
            <person name="Larimer J."/>
            <person name="McCowan C."/>
            <person name="Murphy C."/>
            <person name="Pearson M."/>
            <person name="Poon T.W."/>
            <person name="Priest M."/>
            <person name="Roberts A."/>
            <person name="Saif S."/>
            <person name="Shea T."/>
            <person name="Sisk P."/>
            <person name="Sykes S."/>
            <person name="Wortman J."/>
            <person name="Nusbaum C."/>
            <person name="Birren B."/>
        </authorList>
    </citation>
    <scope>NUCLEOTIDE SEQUENCE [LARGE SCALE GENOMIC DNA]</scope>
    <source>
        <strain evidence="3">maculatus3</strain>
    </source>
</reference>
<protein>
    <submittedName>
        <fullName evidence="2">Uncharacterized protein</fullName>
    </submittedName>
</protein>
<accession>A0A182SCN1</accession>
<evidence type="ECO:0000313" key="3">
    <source>
        <dbReference type="Proteomes" id="UP000075901"/>
    </source>
</evidence>
<dbReference type="Proteomes" id="UP000075901">
    <property type="component" value="Unassembled WGS sequence"/>
</dbReference>
<keyword evidence="3" id="KW-1185">Reference proteome</keyword>
<dbReference type="VEuPathDB" id="VectorBase:AMAM004105"/>
<sequence>MRLSAICCIRTLFQLSDPSRVAHPFASQKVDKLILEETEAGRRFLATLRRNHERELEAASDGPGTQELTAGEGVHRRQGATIVAARSLAKDKRSSLRATLEHLIVRYLRRLTSNDDADGDDGDEPGGYEVAARYRRQSLPAADSAEGVVGISAAPDTSASPGFSNSMEITLLTNDTDTNQTDSWEDSARAEGERWDEPPDSSLTAGTGEMEPRAPDAAEGYGSSGPLVAGLLVGTREGTGDVSVGEGGGTSDHGDGGGGGGDSGTGPTANGDSVFRDNGDEVEYNLPIGGSVPTVNDETDGQQMMGELRKQRKQQKPKQRGECGSVRKRVSQLDRFELERSMRNGSFREYNIRNALNYR</sequence>
<reference evidence="2" key="2">
    <citation type="submission" date="2020-05" db="UniProtKB">
        <authorList>
            <consortium name="EnsemblMetazoa"/>
        </authorList>
    </citation>
    <scope>IDENTIFICATION</scope>
    <source>
        <strain evidence="2">maculatus3</strain>
    </source>
</reference>
<feature type="region of interest" description="Disordered" evidence="1">
    <location>
        <begin position="54"/>
        <end position="73"/>
    </location>
</feature>
<name>A0A182SCN1_9DIPT</name>
<feature type="compositionally biased region" description="Low complexity" evidence="1">
    <location>
        <begin position="173"/>
        <end position="182"/>
    </location>
</feature>
<evidence type="ECO:0000313" key="2">
    <source>
        <dbReference type="EnsemblMetazoa" id="AMAM004105-PA"/>
    </source>
</evidence>
<feature type="region of interest" description="Disordered" evidence="1">
    <location>
        <begin position="173"/>
        <end position="327"/>
    </location>
</feature>
<dbReference type="EnsemblMetazoa" id="AMAM004105-RA">
    <property type="protein sequence ID" value="AMAM004105-PA"/>
    <property type="gene ID" value="AMAM004105"/>
</dbReference>
<dbReference type="AlphaFoldDB" id="A0A182SCN1"/>